<feature type="region of interest" description="Disordered" evidence="1">
    <location>
        <begin position="1"/>
        <end position="21"/>
    </location>
</feature>
<protein>
    <submittedName>
        <fullName evidence="2">Uncharacterized protein</fullName>
    </submittedName>
</protein>
<gene>
    <name evidence="2" type="ORF">BDV23DRAFT_153888</name>
</gene>
<dbReference type="AlphaFoldDB" id="A0A5N7CA67"/>
<name>A0A5N7CA67_PETAA</name>
<dbReference type="EMBL" id="ML735249">
    <property type="protein sequence ID" value="KAE8391005.1"/>
    <property type="molecule type" value="Genomic_DNA"/>
</dbReference>
<evidence type="ECO:0000313" key="2">
    <source>
        <dbReference type="EMBL" id="KAE8391005.1"/>
    </source>
</evidence>
<proteinExistence type="predicted"/>
<evidence type="ECO:0000256" key="1">
    <source>
        <dbReference type="SAM" id="MobiDB-lite"/>
    </source>
</evidence>
<sequence length="53" mass="6244">MSCKLEQDPEHPHLRLLDNEGEMEKLSKGMCVSLSNDDRPLRFVERHKENDVH</sequence>
<dbReference type="Proteomes" id="UP000326877">
    <property type="component" value="Unassembled WGS sequence"/>
</dbReference>
<reference evidence="2" key="1">
    <citation type="submission" date="2019-04" db="EMBL/GenBank/DDBJ databases">
        <title>Friends and foes A comparative genomics studyof 23 Aspergillus species from section Flavi.</title>
        <authorList>
            <consortium name="DOE Joint Genome Institute"/>
            <person name="Kjaerbolling I."/>
            <person name="Vesth T."/>
            <person name="Frisvad J.C."/>
            <person name="Nybo J.L."/>
            <person name="Theobald S."/>
            <person name="Kildgaard S."/>
            <person name="Isbrandt T."/>
            <person name="Kuo A."/>
            <person name="Sato A."/>
            <person name="Lyhne E.K."/>
            <person name="Kogle M.E."/>
            <person name="Wiebenga A."/>
            <person name="Kun R.S."/>
            <person name="Lubbers R.J."/>
            <person name="Makela M.R."/>
            <person name="Barry K."/>
            <person name="Chovatia M."/>
            <person name="Clum A."/>
            <person name="Daum C."/>
            <person name="Haridas S."/>
            <person name="He G."/>
            <person name="LaButti K."/>
            <person name="Lipzen A."/>
            <person name="Mondo S."/>
            <person name="Riley R."/>
            <person name="Salamov A."/>
            <person name="Simmons B.A."/>
            <person name="Magnuson J.K."/>
            <person name="Henrissat B."/>
            <person name="Mortensen U.H."/>
            <person name="Larsen T.O."/>
            <person name="Devries R.P."/>
            <person name="Grigoriev I.V."/>
            <person name="Machida M."/>
            <person name="Baker S.E."/>
            <person name="Andersen M.R."/>
        </authorList>
    </citation>
    <scope>NUCLEOTIDE SEQUENCE [LARGE SCALE GENOMIC DNA]</scope>
    <source>
        <strain evidence="2">IBT 14317</strain>
    </source>
</reference>
<accession>A0A5N7CA67</accession>
<organism evidence="2">
    <name type="scientific">Petromyces alliaceus</name>
    <name type="common">Aspergillus alliaceus</name>
    <dbReference type="NCBI Taxonomy" id="209559"/>
    <lineage>
        <taxon>Eukaryota</taxon>
        <taxon>Fungi</taxon>
        <taxon>Dikarya</taxon>
        <taxon>Ascomycota</taxon>
        <taxon>Pezizomycotina</taxon>
        <taxon>Eurotiomycetes</taxon>
        <taxon>Eurotiomycetidae</taxon>
        <taxon>Eurotiales</taxon>
        <taxon>Aspergillaceae</taxon>
        <taxon>Aspergillus</taxon>
        <taxon>Aspergillus subgen. Circumdati</taxon>
    </lineage>
</organism>